<dbReference type="GO" id="GO:0046872">
    <property type="term" value="F:metal ion binding"/>
    <property type="evidence" value="ECO:0007669"/>
    <property type="project" value="InterPro"/>
</dbReference>
<dbReference type="Pfam" id="PF07478">
    <property type="entry name" value="Dala_Dala_lig_C"/>
    <property type="match status" value="1"/>
</dbReference>
<dbReference type="Pfam" id="PF01820">
    <property type="entry name" value="Dala_Dala_lig_N"/>
    <property type="match status" value="1"/>
</dbReference>
<evidence type="ECO:0000259" key="10">
    <source>
        <dbReference type="PROSITE" id="PS50975"/>
    </source>
</evidence>
<dbReference type="GO" id="GO:0005829">
    <property type="term" value="C:cytosol"/>
    <property type="evidence" value="ECO:0007669"/>
    <property type="project" value="TreeGrafter"/>
</dbReference>
<evidence type="ECO:0000256" key="2">
    <source>
        <dbReference type="ARBA" id="ARBA00010871"/>
    </source>
</evidence>
<dbReference type="Gene3D" id="3.30.1490.20">
    <property type="entry name" value="ATP-grasp fold, A domain"/>
    <property type="match status" value="1"/>
</dbReference>
<name>A0A381RAW4_9ZZZZ</name>
<dbReference type="InterPro" id="IPR005905">
    <property type="entry name" value="D_ala_D_ala"/>
</dbReference>
<dbReference type="PROSITE" id="PS00844">
    <property type="entry name" value="DALA_DALA_LIGASE_2"/>
    <property type="match status" value="1"/>
</dbReference>
<proteinExistence type="inferred from homology"/>
<dbReference type="PROSITE" id="PS50975">
    <property type="entry name" value="ATP_GRASP"/>
    <property type="match status" value="1"/>
</dbReference>
<dbReference type="AlphaFoldDB" id="A0A381RAW4"/>
<evidence type="ECO:0000256" key="5">
    <source>
        <dbReference type="ARBA" id="ARBA00022741"/>
    </source>
</evidence>
<sequence length="361" mass="37658">MRVVVLLGGESEERDVSLASGCQVANALREAGHDVAALDPATGALTREDEAKILAEGVGILPPGTSSADAAPDHSGASDGAKLVDHEEGGPLGGGFALEDLHGAAADVVFPALHGGMGEDGTLQALLDGRGITYTGSGMLGSGLAMNKDVTKRLLWDAGVPTPDWLVNPSADEAVERLSLPLIAKPVAGGSSVRLYLLDNAAQVEERIQLEAVGAAESGEASDMMYEVFVDGREFTVGILGDEALPVGEIVSEHGLFDYECKYQPGMADEVFPAEISDALAQTLQERALQVHRLLRLRDFSRVDFMVDGEGEAWCLEANTLPGMTSTSLLPKAACAAGMTFAELCDRIVRMAAERAGSASP</sequence>
<dbReference type="InterPro" id="IPR011095">
    <property type="entry name" value="Dala_Dala_lig_C"/>
</dbReference>
<dbReference type="GO" id="GO:0005524">
    <property type="term" value="F:ATP binding"/>
    <property type="evidence" value="ECO:0007669"/>
    <property type="project" value="UniProtKB-KW"/>
</dbReference>
<dbReference type="InterPro" id="IPR000291">
    <property type="entry name" value="D-Ala_lig_Van_CS"/>
</dbReference>
<evidence type="ECO:0000256" key="1">
    <source>
        <dbReference type="ARBA" id="ARBA00004496"/>
    </source>
</evidence>
<dbReference type="SUPFAM" id="SSF56059">
    <property type="entry name" value="Glutathione synthetase ATP-binding domain-like"/>
    <property type="match status" value="1"/>
</dbReference>
<dbReference type="PROSITE" id="PS00843">
    <property type="entry name" value="DALA_DALA_LIGASE_1"/>
    <property type="match status" value="1"/>
</dbReference>
<evidence type="ECO:0000256" key="3">
    <source>
        <dbReference type="ARBA" id="ARBA00022490"/>
    </source>
</evidence>
<evidence type="ECO:0000256" key="9">
    <source>
        <dbReference type="ARBA" id="ARBA00023316"/>
    </source>
</evidence>
<dbReference type="InterPro" id="IPR011127">
    <property type="entry name" value="Dala_Dala_lig_N"/>
</dbReference>
<evidence type="ECO:0000256" key="7">
    <source>
        <dbReference type="ARBA" id="ARBA00022960"/>
    </source>
</evidence>
<dbReference type="InterPro" id="IPR013815">
    <property type="entry name" value="ATP_grasp_subdomain_1"/>
</dbReference>
<dbReference type="NCBIfam" id="TIGR01205">
    <property type="entry name" value="D_ala_D_alaTIGR"/>
    <property type="match status" value="1"/>
</dbReference>
<gene>
    <name evidence="11" type="ORF">METZ01_LOCUS39841</name>
</gene>
<evidence type="ECO:0000256" key="8">
    <source>
        <dbReference type="ARBA" id="ARBA00022984"/>
    </source>
</evidence>
<comment type="subcellular location">
    <subcellularLocation>
        <location evidence="1">Cytoplasm</location>
    </subcellularLocation>
</comment>
<dbReference type="PANTHER" id="PTHR23132">
    <property type="entry name" value="D-ALANINE--D-ALANINE LIGASE"/>
    <property type="match status" value="1"/>
</dbReference>
<dbReference type="InterPro" id="IPR011761">
    <property type="entry name" value="ATP-grasp"/>
</dbReference>
<dbReference type="SUPFAM" id="SSF52440">
    <property type="entry name" value="PreATP-grasp domain"/>
    <property type="match status" value="1"/>
</dbReference>
<evidence type="ECO:0000313" key="11">
    <source>
        <dbReference type="EMBL" id="SUZ86987.1"/>
    </source>
</evidence>
<keyword evidence="4" id="KW-0436">Ligase</keyword>
<keyword evidence="8" id="KW-0573">Peptidoglycan synthesis</keyword>
<dbReference type="NCBIfam" id="NF002378">
    <property type="entry name" value="PRK01372.1"/>
    <property type="match status" value="1"/>
</dbReference>
<dbReference type="PIRSF" id="PIRSF039102">
    <property type="entry name" value="Ddl/VanB"/>
    <property type="match status" value="1"/>
</dbReference>
<dbReference type="Gene3D" id="3.30.470.20">
    <property type="entry name" value="ATP-grasp fold, B domain"/>
    <property type="match status" value="1"/>
</dbReference>
<evidence type="ECO:0000256" key="6">
    <source>
        <dbReference type="ARBA" id="ARBA00022840"/>
    </source>
</evidence>
<dbReference type="InterPro" id="IPR016185">
    <property type="entry name" value="PreATP-grasp_dom_sf"/>
</dbReference>
<reference evidence="11" key="1">
    <citation type="submission" date="2018-05" db="EMBL/GenBank/DDBJ databases">
        <authorList>
            <person name="Lanie J.A."/>
            <person name="Ng W.-L."/>
            <person name="Kazmierczak K.M."/>
            <person name="Andrzejewski T.M."/>
            <person name="Davidsen T.M."/>
            <person name="Wayne K.J."/>
            <person name="Tettelin H."/>
            <person name="Glass J.I."/>
            <person name="Rusch D."/>
            <person name="Podicherti R."/>
            <person name="Tsui H.-C.T."/>
            <person name="Winkler M.E."/>
        </authorList>
    </citation>
    <scope>NUCLEOTIDE SEQUENCE</scope>
</reference>
<dbReference type="EMBL" id="UINC01001705">
    <property type="protein sequence ID" value="SUZ86987.1"/>
    <property type="molecule type" value="Genomic_DNA"/>
</dbReference>
<accession>A0A381RAW4</accession>
<keyword evidence="3" id="KW-0963">Cytoplasm</keyword>
<comment type="similarity">
    <text evidence="2">Belongs to the D-alanine--D-alanine ligase family.</text>
</comment>
<dbReference type="HAMAP" id="MF_00047">
    <property type="entry name" value="Dala_Dala_lig"/>
    <property type="match status" value="1"/>
</dbReference>
<evidence type="ECO:0000256" key="4">
    <source>
        <dbReference type="ARBA" id="ARBA00022598"/>
    </source>
</evidence>
<dbReference type="PANTHER" id="PTHR23132:SF23">
    <property type="entry name" value="D-ALANINE--D-ALANINE LIGASE B"/>
    <property type="match status" value="1"/>
</dbReference>
<organism evidence="11">
    <name type="scientific">marine metagenome</name>
    <dbReference type="NCBI Taxonomy" id="408172"/>
    <lineage>
        <taxon>unclassified sequences</taxon>
        <taxon>metagenomes</taxon>
        <taxon>ecological metagenomes</taxon>
    </lineage>
</organism>
<dbReference type="Gene3D" id="3.40.50.20">
    <property type="match status" value="1"/>
</dbReference>
<dbReference type="GO" id="GO:0008360">
    <property type="term" value="P:regulation of cell shape"/>
    <property type="evidence" value="ECO:0007669"/>
    <property type="project" value="UniProtKB-KW"/>
</dbReference>
<keyword evidence="9" id="KW-0961">Cell wall biogenesis/degradation</keyword>
<feature type="domain" description="ATP-grasp" evidence="10">
    <location>
        <begin position="152"/>
        <end position="350"/>
    </location>
</feature>
<keyword evidence="7" id="KW-0133">Cell shape</keyword>
<dbReference type="GO" id="GO:0071555">
    <property type="term" value="P:cell wall organization"/>
    <property type="evidence" value="ECO:0007669"/>
    <property type="project" value="UniProtKB-KW"/>
</dbReference>
<dbReference type="GO" id="GO:0008716">
    <property type="term" value="F:D-alanine-D-alanine ligase activity"/>
    <property type="evidence" value="ECO:0007669"/>
    <property type="project" value="InterPro"/>
</dbReference>
<keyword evidence="6" id="KW-0067">ATP-binding</keyword>
<protein>
    <recommendedName>
        <fullName evidence="10">ATP-grasp domain-containing protein</fullName>
    </recommendedName>
</protein>
<dbReference type="GO" id="GO:0009252">
    <property type="term" value="P:peptidoglycan biosynthetic process"/>
    <property type="evidence" value="ECO:0007669"/>
    <property type="project" value="UniProtKB-KW"/>
</dbReference>
<keyword evidence="5" id="KW-0547">Nucleotide-binding</keyword>